<keyword evidence="8 21" id="KW-0732">Signal</keyword>
<evidence type="ECO:0000256" key="8">
    <source>
        <dbReference type="ARBA" id="ARBA00022729"/>
    </source>
</evidence>
<evidence type="ECO:0000256" key="21">
    <source>
        <dbReference type="SAM" id="SignalP"/>
    </source>
</evidence>
<evidence type="ECO:0000256" key="4">
    <source>
        <dbReference type="ARBA" id="ARBA00022527"/>
    </source>
</evidence>
<dbReference type="CDD" id="cd14066">
    <property type="entry name" value="STKc_IRAK"/>
    <property type="match status" value="1"/>
</dbReference>
<dbReference type="Pfam" id="PF00560">
    <property type="entry name" value="LRR_1"/>
    <property type="match status" value="4"/>
</dbReference>
<dbReference type="PROSITE" id="PS51450">
    <property type="entry name" value="LRR"/>
    <property type="match status" value="2"/>
</dbReference>
<accession>A0AAW1LMV2</accession>
<dbReference type="InterPro" id="IPR013210">
    <property type="entry name" value="LRR_N_plant-typ"/>
</dbReference>
<dbReference type="Pfam" id="PF07714">
    <property type="entry name" value="PK_Tyr_Ser-Thr"/>
    <property type="match status" value="1"/>
</dbReference>
<dbReference type="InterPro" id="IPR001611">
    <property type="entry name" value="Leu-rich_rpt"/>
</dbReference>
<keyword evidence="3" id="KW-1003">Cell membrane</keyword>
<evidence type="ECO:0000256" key="10">
    <source>
        <dbReference type="ARBA" id="ARBA00022741"/>
    </source>
</evidence>
<dbReference type="GO" id="GO:0051707">
    <property type="term" value="P:response to other organism"/>
    <property type="evidence" value="ECO:0007669"/>
    <property type="project" value="UniProtKB-ARBA"/>
</dbReference>
<dbReference type="GO" id="GO:0005524">
    <property type="term" value="F:ATP binding"/>
    <property type="evidence" value="ECO:0007669"/>
    <property type="project" value="UniProtKB-UniRule"/>
</dbReference>
<keyword evidence="6" id="KW-0808">Transferase</keyword>
<evidence type="ECO:0000256" key="6">
    <source>
        <dbReference type="ARBA" id="ARBA00022679"/>
    </source>
</evidence>
<evidence type="ECO:0000256" key="7">
    <source>
        <dbReference type="ARBA" id="ARBA00022692"/>
    </source>
</evidence>
<reference evidence="23 24" key="1">
    <citation type="submission" date="2024-03" db="EMBL/GenBank/DDBJ databases">
        <title>WGS assembly of Saponaria officinalis var. Norfolk2.</title>
        <authorList>
            <person name="Jenkins J."/>
            <person name="Shu S."/>
            <person name="Grimwood J."/>
            <person name="Barry K."/>
            <person name="Goodstein D."/>
            <person name="Schmutz J."/>
            <person name="Leebens-Mack J."/>
            <person name="Osbourn A."/>
        </authorList>
    </citation>
    <scope>NUCLEOTIDE SEQUENCE [LARGE SCALE GENOMIC DNA]</scope>
    <source>
        <strain evidence="24">cv. Norfolk2</strain>
        <strain evidence="23">JIC</strain>
        <tissue evidence="23">Leaf</tissue>
    </source>
</reference>
<keyword evidence="24" id="KW-1185">Reference proteome</keyword>
<feature type="region of interest" description="Disordered" evidence="19">
    <location>
        <begin position="911"/>
        <end position="938"/>
    </location>
</feature>
<evidence type="ECO:0000256" key="3">
    <source>
        <dbReference type="ARBA" id="ARBA00022475"/>
    </source>
</evidence>
<keyword evidence="16" id="KW-0675">Receptor</keyword>
<dbReference type="InterPro" id="IPR001245">
    <property type="entry name" value="Ser-Thr/Tyr_kinase_cat_dom"/>
</dbReference>
<comment type="similarity">
    <text evidence="2">Belongs to the protein kinase superfamily. Ser/Thr protein kinase family.</text>
</comment>
<dbReference type="EMBL" id="JBDFQZ010000004">
    <property type="protein sequence ID" value="KAK9733972.1"/>
    <property type="molecule type" value="Genomic_DNA"/>
</dbReference>
<gene>
    <name evidence="23" type="ORF">RND81_04G104800</name>
</gene>
<keyword evidence="4" id="KW-0723">Serine/threonine-protein kinase</keyword>
<dbReference type="PROSITE" id="PS50011">
    <property type="entry name" value="PROTEIN_KINASE_DOM"/>
    <property type="match status" value="1"/>
</dbReference>
<name>A0AAW1LMV2_SAPOF</name>
<dbReference type="Gene3D" id="3.80.10.10">
    <property type="entry name" value="Ribonuclease Inhibitor"/>
    <property type="match status" value="2"/>
</dbReference>
<dbReference type="InterPro" id="IPR011009">
    <property type="entry name" value="Kinase-like_dom_sf"/>
</dbReference>
<evidence type="ECO:0000256" key="18">
    <source>
        <dbReference type="PROSITE-ProRule" id="PRU10141"/>
    </source>
</evidence>
<dbReference type="Proteomes" id="UP001443914">
    <property type="component" value="Unassembled WGS sequence"/>
</dbReference>
<dbReference type="InterPro" id="IPR000719">
    <property type="entry name" value="Prot_kinase_dom"/>
</dbReference>
<dbReference type="FunFam" id="1.10.510.10:FF:000468">
    <property type="entry name" value="PTI1-like tyrosine-protein kinase 3"/>
    <property type="match status" value="1"/>
</dbReference>
<comment type="subcellular location">
    <subcellularLocation>
        <location evidence="1">Cell membrane</location>
        <topology evidence="1">Single-pass membrane protein</topology>
    </subcellularLocation>
</comment>
<evidence type="ECO:0000256" key="9">
    <source>
        <dbReference type="ARBA" id="ARBA00022737"/>
    </source>
</evidence>
<dbReference type="InterPro" id="IPR017441">
    <property type="entry name" value="Protein_kinase_ATP_BS"/>
</dbReference>
<keyword evidence="7 20" id="KW-0812">Transmembrane</keyword>
<evidence type="ECO:0000256" key="15">
    <source>
        <dbReference type="ARBA" id="ARBA00023157"/>
    </source>
</evidence>
<dbReference type="PROSITE" id="PS00107">
    <property type="entry name" value="PROTEIN_KINASE_ATP"/>
    <property type="match status" value="1"/>
</dbReference>
<proteinExistence type="inferred from homology"/>
<dbReference type="EMBL" id="JBDFQZ010000004">
    <property type="protein sequence ID" value="KAK9733971.1"/>
    <property type="molecule type" value="Genomic_DNA"/>
</dbReference>
<evidence type="ECO:0000256" key="20">
    <source>
        <dbReference type="SAM" id="Phobius"/>
    </source>
</evidence>
<evidence type="ECO:0000256" key="1">
    <source>
        <dbReference type="ARBA" id="ARBA00004162"/>
    </source>
</evidence>
<keyword evidence="5" id="KW-0433">Leucine-rich repeat</keyword>
<evidence type="ECO:0000256" key="16">
    <source>
        <dbReference type="ARBA" id="ARBA00023170"/>
    </source>
</evidence>
<feature type="transmembrane region" description="Helical" evidence="20">
    <location>
        <begin position="488"/>
        <end position="509"/>
    </location>
</feature>
<comment type="caution">
    <text evidence="23">The sequence shown here is derived from an EMBL/GenBank/DDBJ whole genome shotgun (WGS) entry which is preliminary data.</text>
</comment>
<organism evidence="23 24">
    <name type="scientific">Saponaria officinalis</name>
    <name type="common">Common soapwort</name>
    <name type="synonym">Lychnis saponaria</name>
    <dbReference type="NCBI Taxonomy" id="3572"/>
    <lineage>
        <taxon>Eukaryota</taxon>
        <taxon>Viridiplantae</taxon>
        <taxon>Streptophyta</taxon>
        <taxon>Embryophyta</taxon>
        <taxon>Tracheophyta</taxon>
        <taxon>Spermatophyta</taxon>
        <taxon>Magnoliopsida</taxon>
        <taxon>eudicotyledons</taxon>
        <taxon>Gunneridae</taxon>
        <taxon>Pentapetalae</taxon>
        <taxon>Caryophyllales</taxon>
        <taxon>Caryophyllaceae</taxon>
        <taxon>Caryophylleae</taxon>
        <taxon>Saponaria</taxon>
    </lineage>
</organism>
<evidence type="ECO:0000313" key="24">
    <source>
        <dbReference type="Proteomes" id="UP001443914"/>
    </source>
</evidence>
<dbReference type="PROSITE" id="PS00108">
    <property type="entry name" value="PROTEIN_KINASE_ST"/>
    <property type="match status" value="1"/>
</dbReference>
<dbReference type="Gene3D" id="3.30.200.20">
    <property type="entry name" value="Phosphorylase Kinase, domain 1"/>
    <property type="match status" value="1"/>
</dbReference>
<feature type="signal peptide" evidence="21">
    <location>
        <begin position="1"/>
        <end position="34"/>
    </location>
</feature>
<evidence type="ECO:0000256" key="19">
    <source>
        <dbReference type="SAM" id="MobiDB-lite"/>
    </source>
</evidence>
<evidence type="ECO:0000256" key="2">
    <source>
        <dbReference type="ARBA" id="ARBA00008684"/>
    </source>
</evidence>
<dbReference type="InterPro" id="IPR032675">
    <property type="entry name" value="LRR_dom_sf"/>
</dbReference>
<dbReference type="PANTHER" id="PTHR47986:SF10">
    <property type="entry name" value="RECEPTOR-LIKE KINASE TMK4"/>
    <property type="match status" value="1"/>
</dbReference>
<dbReference type="InterPro" id="IPR008271">
    <property type="entry name" value="Ser/Thr_kinase_AS"/>
</dbReference>
<dbReference type="GO" id="GO:0005886">
    <property type="term" value="C:plasma membrane"/>
    <property type="evidence" value="ECO:0007669"/>
    <property type="project" value="UniProtKB-SubCell"/>
</dbReference>
<feature type="domain" description="Protein kinase" evidence="22">
    <location>
        <begin position="588"/>
        <end position="871"/>
    </location>
</feature>
<evidence type="ECO:0000256" key="17">
    <source>
        <dbReference type="ARBA" id="ARBA00023180"/>
    </source>
</evidence>
<keyword evidence="9" id="KW-0677">Repeat</keyword>
<dbReference type="InterPro" id="IPR003591">
    <property type="entry name" value="Leu-rich_rpt_typical-subtyp"/>
</dbReference>
<dbReference type="Pfam" id="PF08263">
    <property type="entry name" value="LRRNT_2"/>
    <property type="match status" value="2"/>
</dbReference>
<dbReference type="SUPFAM" id="SSF56112">
    <property type="entry name" value="Protein kinase-like (PK-like)"/>
    <property type="match status" value="1"/>
</dbReference>
<sequence>MAADADDDNKSPTPTAPTTLLILTILLLTITTTADDSVIMSDLFRSLNPSPPGWSGPNPCKWQGVSCDNSNRVTSINLAGKFISGTLPPNLRQLSALQTLSLQRNRLTGKIPSLSSMPELRVVFLDDNVFSGIQFPFLDNLPSLQFFSVDDNPLENWSIPPSLSNSSSLQQFHASNSSLNGSIPDIFGSLTSLNSLRLSYNDLTGSLPNSFGGTFVKNLWINNQKTGLSGGLFVLESMTNLAQVWVQDNSFSGQIPDLSKCVNLFDLQLRDNQLTGIIPNSITNLPNLLNISLQNNKFQGPMPIFPTKVRVTLGNTNSFCMPTPGNCDPQVNVLLEIVGAFGYPSLIADSWKGNDACNNWVHVTCDAMKKVSGLNFGKLGWVGSISPAFANLTSLTSIYLNDNDLVGTIPEALTMLKMLRKLDLSNNNLTGKVPNFDKSVVVFVNGNPFLGTNVDTSSSVKSPPGVINSPLGTVSTDSKGDSHHLSPIVMVGIGIVCLLLLTALGFYVFRVFMKKKKAGKFGGIESIKTGRSSKGKSNNKIEDLKMSSTEFPLGSPTEASSMLSNIHTFFDHGLLIPIEVLRDVTGHFSDKNILGRGGFGVVYKGVLQDGTHVAVKRMESNLQGTKGMSEFQAEIAVLSKVRHRNLVALLGYCVTKEEKIVVYEYMPKGTLGQHLYECDQKGFLRLTWKERLVIALDVARGVEYLHSLAQQSFIHRDLKPSNILLGDNMRAKVSDFGLVKSAPDQGKYSVETRLAGTFGYLAPEYAATGRVTTKVDVFAFGVVLMELITGRKALDESFPEDQAQLVNWFRRVLLTKENIGKALDPYLEGTDDEEIFASICKVAELSGHCTVREPQQRPDMSHAVNILSPLVNQWRPAEIDGDEGPEIETDISLPEALKRWQAGETTVMSDYSMNDSRNYQSDTTTPAMNESFTSIQGR</sequence>
<evidence type="ECO:0000256" key="14">
    <source>
        <dbReference type="ARBA" id="ARBA00023136"/>
    </source>
</evidence>
<dbReference type="PANTHER" id="PTHR47986">
    <property type="entry name" value="OSJNBA0070M12.3 PROTEIN"/>
    <property type="match status" value="1"/>
</dbReference>
<dbReference type="FunFam" id="3.30.200.20:FF:000039">
    <property type="entry name" value="receptor-like protein kinase FERONIA"/>
    <property type="match status" value="1"/>
</dbReference>
<dbReference type="FunFam" id="3.80.10.10:FF:000190">
    <property type="entry name" value="Receptor-like kinase TMK4"/>
    <property type="match status" value="1"/>
</dbReference>
<keyword evidence="15" id="KW-1015">Disulfide bond</keyword>
<evidence type="ECO:0000259" key="22">
    <source>
        <dbReference type="PROSITE" id="PS50011"/>
    </source>
</evidence>
<dbReference type="SMART" id="SM00220">
    <property type="entry name" value="S_TKc"/>
    <property type="match status" value="1"/>
</dbReference>
<evidence type="ECO:0000313" key="23">
    <source>
        <dbReference type="EMBL" id="KAK9733971.1"/>
    </source>
</evidence>
<dbReference type="AlphaFoldDB" id="A0AAW1LMV2"/>
<feature type="binding site" evidence="18">
    <location>
        <position position="616"/>
    </location>
    <ligand>
        <name>ATP</name>
        <dbReference type="ChEBI" id="CHEBI:30616"/>
    </ligand>
</feature>
<feature type="chain" id="PRO_5044717954" description="Protein kinase domain-containing protein" evidence="21">
    <location>
        <begin position="35"/>
        <end position="938"/>
    </location>
</feature>
<keyword evidence="11" id="KW-0418">Kinase</keyword>
<keyword evidence="10 18" id="KW-0547">Nucleotide-binding</keyword>
<evidence type="ECO:0000256" key="11">
    <source>
        <dbReference type="ARBA" id="ARBA00022777"/>
    </source>
</evidence>
<keyword evidence="17" id="KW-0325">Glycoprotein</keyword>
<dbReference type="FunFam" id="3.80.10.10:FF:000129">
    <property type="entry name" value="Leucine-rich repeat receptor-like kinase"/>
    <property type="match status" value="1"/>
</dbReference>
<dbReference type="Gene3D" id="1.10.510.10">
    <property type="entry name" value="Transferase(Phosphotransferase) domain 1"/>
    <property type="match status" value="1"/>
</dbReference>
<keyword evidence="14 20" id="KW-0472">Membrane</keyword>
<keyword evidence="13 20" id="KW-1133">Transmembrane helix</keyword>
<dbReference type="SMART" id="SM00369">
    <property type="entry name" value="LRR_TYP"/>
    <property type="match status" value="5"/>
</dbReference>
<evidence type="ECO:0000256" key="12">
    <source>
        <dbReference type="ARBA" id="ARBA00022840"/>
    </source>
</evidence>
<dbReference type="GO" id="GO:0004674">
    <property type="term" value="F:protein serine/threonine kinase activity"/>
    <property type="evidence" value="ECO:0007669"/>
    <property type="project" value="UniProtKB-KW"/>
</dbReference>
<dbReference type="SUPFAM" id="SSF52058">
    <property type="entry name" value="L domain-like"/>
    <property type="match status" value="1"/>
</dbReference>
<evidence type="ECO:0000256" key="5">
    <source>
        <dbReference type="ARBA" id="ARBA00022614"/>
    </source>
</evidence>
<protein>
    <recommendedName>
        <fullName evidence="22">Protein kinase domain-containing protein</fullName>
    </recommendedName>
</protein>
<dbReference type="InterPro" id="IPR052422">
    <property type="entry name" value="Auxin_Ser/Thr_Kinase"/>
</dbReference>
<evidence type="ECO:0000256" key="13">
    <source>
        <dbReference type="ARBA" id="ARBA00022989"/>
    </source>
</evidence>
<keyword evidence="12 18" id="KW-0067">ATP-binding</keyword>